<dbReference type="OrthoDB" id="192608at2759"/>
<dbReference type="SUPFAM" id="SSF48371">
    <property type="entry name" value="ARM repeat"/>
    <property type="match status" value="1"/>
</dbReference>
<organism evidence="1 2">
    <name type="scientific">Gongylonema pulchrum</name>
    <dbReference type="NCBI Taxonomy" id="637853"/>
    <lineage>
        <taxon>Eukaryota</taxon>
        <taxon>Metazoa</taxon>
        <taxon>Ecdysozoa</taxon>
        <taxon>Nematoda</taxon>
        <taxon>Chromadorea</taxon>
        <taxon>Rhabditida</taxon>
        <taxon>Spirurina</taxon>
        <taxon>Spiruromorpha</taxon>
        <taxon>Spiruroidea</taxon>
        <taxon>Gongylonematidae</taxon>
        <taxon>Gongylonema</taxon>
    </lineage>
</organism>
<dbReference type="InterPro" id="IPR040108">
    <property type="entry name" value="Laa1/Sip1/HEATR5"/>
</dbReference>
<name>A0A3P7PYM0_9BILA</name>
<keyword evidence="2" id="KW-1185">Reference proteome</keyword>
<dbReference type="GO" id="GO:0005829">
    <property type="term" value="C:cytosol"/>
    <property type="evidence" value="ECO:0007669"/>
    <property type="project" value="GOC"/>
</dbReference>
<reference evidence="1 2" key="1">
    <citation type="submission" date="2018-11" db="EMBL/GenBank/DDBJ databases">
        <authorList>
            <consortium name="Pathogen Informatics"/>
        </authorList>
    </citation>
    <scope>NUCLEOTIDE SEQUENCE [LARGE SCALE GENOMIC DNA]</scope>
</reference>
<protein>
    <recommendedName>
        <fullName evidence="3">HEAT repeat protein</fullName>
    </recommendedName>
</protein>
<dbReference type="AlphaFoldDB" id="A0A3P7PYM0"/>
<dbReference type="PANTHER" id="PTHR21663">
    <property type="entry name" value="HYPOTHETICAL HEAT DOMAIN-CONTAINING"/>
    <property type="match status" value="1"/>
</dbReference>
<accession>A0A3P7PYM0</accession>
<evidence type="ECO:0000313" key="2">
    <source>
        <dbReference type="Proteomes" id="UP000271098"/>
    </source>
</evidence>
<dbReference type="GO" id="GO:0030139">
    <property type="term" value="C:endocytic vesicle"/>
    <property type="evidence" value="ECO:0007669"/>
    <property type="project" value="TreeGrafter"/>
</dbReference>
<dbReference type="GO" id="GO:0005794">
    <property type="term" value="C:Golgi apparatus"/>
    <property type="evidence" value="ECO:0007669"/>
    <property type="project" value="TreeGrafter"/>
</dbReference>
<proteinExistence type="predicted"/>
<dbReference type="GO" id="GO:0008104">
    <property type="term" value="P:intracellular protein localization"/>
    <property type="evidence" value="ECO:0007669"/>
    <property type="project" value="TreeGrafter"/>
</dbReference>
<evidence type="ECO:0008006" key="3">
    <source>
        <dbReference type="Google" id="ProtNLM"/>
    </source>
</evidence>
<sequence>MLSLVAPELSSLINCWLAALRDSALLSLPPEFKSQLPPKGGAYYTAECADNVPEDKKRDTHFHVMLGICIETLCSNRTTSEDTLTVQLCLRSLKNLLACNWSRLLLMRNVRLPIEVVNVLYRFELICYSCNKSTIPIGAQAVNLSRRLAVTSIRFELICYSCNKCTIPIGAQAVNLSRRLAVTSIRLILTRDNLRTQQLCADVVITVLDAAQYSIAIHRTEKDIENGNSEDRGSYRGAEGTADGLQPASSLAFAVLEVALCLLVRQANEDLQIPQINTALMRSKSAAPFHYRRYSRLPVESNDLIKMGLVILTRIPMLCCPDGVIVVLPSILYLVLGVLHESSLLDKALRSLLSKAPSDETFPKWVSVMKSALVSLLNMAEDGKTDSAVMMLAVAVFVTSSPRQVVVGSSGLFTRICKMFHTCMENEHKQVVAKCLQSVASIFGRREVCYPFIRELVPKILNRIRPLVAVLPSGTSAVSKSDEDVIIIQEAMRALEMALSVAEPKKRLAIVNLIVQLLGAFLCEEAATHYRHLSAPARRLHDYALHRLNAIGPTHPKEFKRVLHSFPALKLKIEASIRHQSGRVVAAQQAQRASTARKCEQLPAPVPKPAAIKLKVDFSTFGSN</sequence>
<dbReference type="EMBL" id="UYRT01081087">
    <property type="protein sequence ID" value="VDN23889.1"/>
    <property type="molecule type" value="Genomic_DNA"/>
</dbReference>
<gene>
    <name evidence="1" type="ORF">GPUH_LOCUS14278</name>
</gene>
<dbReference type="GO" id="GO:0016020">
    <property type="term" value="C:membrane"/>
    <property type="evidence" value="ECO:0007669"/>
    <property type="project" value="TreeGrafter"/>
</dbReference>
<dbReference type="PANTHER" id="PTHR21663:SF0">
    <property type="entry name" value="HEAT REPEAT-CONTAINING PROTEIN 5B"/>
    <property type="match status" value="1"/>
</dbReference>
<dbReference type="Proteomes" id="UP000271098">
    <property type="component" value="Unassembled WGS sequence"/>
</dbReference>
<dbReference type="GO" id="GO:0042147">
    <property type="term" value="P:retrograde transport, endosome to Golgi"/>
    <property type="evidence" value="ECO:0007669"/>
    <property type="project" value="TreeGrafter"/>
</dbReference>
<evidence type="ECO:0000313" key="1">
    <source>
        <dbReference type="EMBL" id="VDN23889.1"/>
    </source>
</evidence>
<dbReference type="GO" id="GO:0006897">
    <property type="term" value="P:endocytosis"/>
    <property type="evidence" value="ECO:0007669"/>
    <property type="project" value="TreeGrafter"/>
</dbReference>
<dbReference type="Pfam" id="PF25468">
    <property type="entry name" value="HEAT_HEATR5A"/>
    <property type="match status" value="2"/>
</dbReference>
<dbReference type="InterPro" id="IPR016024">
    <property type="entry name" value="ARM-type_fold"/>
</dbReference>